<dbReference type="Proteomes" id="UP000002762">
    <property type="component" value="Unassembled WGS sequence"/>
</dbReference>
<dbReference type="InParanoid" id="J4VPP5"/>
<gene>
    <name evidence="1" type="ORF">BBA_10357</name>
</gene>
<dbReference type="RefSeq" id="XP_008603676.1">
    <property type="nucleotide sequence ID" value="XM_008605454.1"/>
</dbReference>
<sequence>MLKADLQHHYNDVVNLAKTSSMMTQLLSAILQSRANEKLQATVSVMHTSIVSLQLQSQQTCQDTANLLKLSGDGLKDAAIAKILAQTATMFLPASLMAVSASKYYHVEV</sequence>
<accession>J4VPP5</accession>
<evidence type="ECO:0000313" key="1">
    <source>
        <dbReference type="EMBL" id="EJP60695.1"/>
    </source>
</evidence>
<name>J4VPP5_BEAB2</name>
<dbReference type="EMBL" id="JH725304">
    <property type="protein sequence ID" value="EJP60695.1"/>
    <property type="molecule type" value="Genomic_DNA"/>
</dbReference>
<dbReference type="AlphaFoldDB" id="J4VPP5"/>
<protein>
    <submittedName>
        <fullName evidence="1">Uncharacterized protein</fullName>
    </submittedName>
</protein>
<organism evidence="1 2">
    <name type="scientific">Beauveria bassiana (strain ARSEF 2860)</name>
    <name type="common">White muscardine disease fungus</name>
    <name type="synonym">Tritirachium shiotae</name>
    <dbReference type="NCBI Taxonomy" id="655819"/>
    <lineage>
        <taxon>Eukaryota</taxon>
        <taxon>Fungi</taxon>
        <taxon>Dikarya</taxon>
        <taxon>Ascomycota</taxon>
        <taxon>Pezizomycotina</taxon>
        <taxon>Sordariomycetes</taxon>
        <taxon>Hypocreomycetidae</taxon>
        <taxon>Hypocreales</taxon>
        <taxon>Cordycipitaceae</taxon>
        <taxon>Beauveria</taxon>
    </lineage>
</organism>
<dbReference type="HOGENOM" id="CLU_2183471_0_0_1"/>
<reference evidence="1 2" key="1">
    <citation type="journal article" date="2012" name="Sci. Rep.">
        <title>Genomic perspectives on the evolution of fungal entomopathogenicity in Beauveria bassiana.</title>
        <authorList>
            <person name="Xiao G."/>
            <person name="Ying S.H."/>
            <person name="Zheng P."/>
            <person name="Wang Z.L."/>
            <person name="Zhang S."/>
            <person name="Xie X.Q."/>
            <person name="Shang Y."/>
            <person name="St Leger R.J."/>
            <person name="Zhao G.P."/>
            <person name="Wang C."/>
            <person name="Feng M.G."/>
        </authorList>
    </citation>
    <scope>NUCLEOTIDE SEQUENCE [LARGE SCALE GENOMIC DNA]</scope>
    <source>
        <strain evidence="1 2">ARSEF 2860</strain>
    </source>
</reference>
<keyword evidence="2" id="KW-1185">Reference proteome</keyword>
<dbReference type="GeneID" id="19893369"/>
<proteinExistence type="predicted"/>
<evidence type="ECO:0000313" key="2">
    <source>
        <dbReference type="Proteomes" id="UP000002762"/>
    </source>
</evidence>